<dbReference type="EMBL" id="CP043661">
    <property type="protein sequence ID" value="QNE19962.1"/>
    <property type="molecule type" value="Genomic_DNA"/>
</dbReference>
<evidence type="ECO:0000313" key="3">
    <source>
        <dbReference type="Proteomes" id="UP000515563"/>
    </source>
</evidence>
<keyword evidence="3" id="KW-1185">Reference proteome</keyword>
<evidence type="ECO:0000313" key="2">
    <source>
        <dbReference type="EMBL" id="QNE19962.1"/>
    </source>
</evidence>
<feature type="compositionally biased region" description="Gly residues" evidence="1">
    <location>
        <begin position="95"/>
        <end position="105"/>
    </location>
</feature>
<feature type="region of interest" description="Disordered" evidence="1">
    <location>
        <begin position="83"/>
        <end position="105"/>
    </location>
</feature>
<proteinExistence type="predicted"/>
<name>A0A7G6X147_9ACTN</name>
<dbReference type="Proteomes" id="UP000515563">
    <property type="component" value="Chromosome"/>
</dbReference>
<evidence type="ECO:0000256" key="1">
    <source>
        <dbReference type="SAM" id="MobiDB-lite"/>
    </source>
</evidence>
<dbReference type="KEGG" id="kqi:F1D05_21165"/>
<accession>A0A7G6X147</accession>
<protein>
    <submittedName>
        <fullName evidence="2">Uncharacterized protein</fullName>
    </submittedName>
</protein>
<dbReference type="InterPro" id="IPR028978">
    <property type="entry name" value="Chorismate_lyase_/UTRA_dom_sf"/>
</dbReference>
<dbReference type="AlphaFoldDB" id="A0A7G6X147"/>
<organism evidence="2 3">
    <name type="scientific">Kribbella qitaiheensis</name>
    <dbReference type="NCBI Taxonomy" id="1544730"/>
    <lineage>
        <taxon>Bacteria</taxon>
        <taxon>Bacillati</taxon>
        <taxon>Actinomycetota</taxon>
        <taxon>Actinomycetes</taxon>
        <taxon>Propionibacteriales</taxon>
        <taxon>Kribbellaceae</taxon>
        <taxon>Kribbella</taxon>
    </lineage>
</organism>
<sequence length="105" mass="11566">MLVRRHGSGTYTARPKVAKWLGMMGFTEDIRRRGMQPGSKMLEFRRQKARARADSKAFSARRVRYRSGPLAFARAQPVTGAGPALPALHRQRSDGGFGGGLKVPV</sequence>
<reference evidence="2 3" key="2">
    <citation type="journal article" date="2020" name="Microbiol. Resour. Announc.">
        <title>Antarctic desert soil bacteria exhibit high novel natural product potential, evaluated through long-read genome sequencing and comparative genomics.</title>
        <authorList>
            <person name="Benaud N."/>
            <person name="Edwards R.J."/>
            <person name="Amos T.G."/>
            <person name="D'Agostino P.M."/>
            <person name="Gutierrez-Chavez C."/>
            <person name="Montgomery K."/>
            <person name="Nicetic I."/>
            <person name="Ferrari B.C."/>
        </authorList>
    </citation>
    <scope>NUCLEOTIDE SEQUENCE [LARGE SCALE GENOMIC DNA]</scope>
    <source>
        <strain evidence="2 3">SPB151</strain>
    </source>
</reference>
<dbReference type="SUPFAM" id="SSF64288">
    <property type="entry name" value="Chorismate lyase-like"/>
    <property type="match status" value="1"/>
</dbReference>
<gene>
    <name evidence="2" type="ORF">F1D05_21165</name>
</gene>
<reference evidence="3" key="1">
    <citation type="submission" date="2019-09" db="EMBL/GenBank/DDBJ databases">
        <title>Antimicrobial potential of Antarctic Bacteria.</title>
        <authorList>
            <person name="Benaud N."/>
            <person name="Edwards R.J."/>
            <person name="Ferrari B.C."/>
        </authorList>
    </citation>
    <scope>NUCLEOTIDE SEQUENCE [LARGE SCALE GENOMIC DNA]</scope>
    <source>
        <strain evidence="3">SPB151</strain>
    </source>
</reference>
<dbReference type="RefSeq" id="WP_185441903.1">
    <property type="nucleotide sequence ID" value="NZ_CP043661.1"/>
</dbReference>
<dbReference type="Gene3D" id="3.40.1410.10">
    <property type="entry name" value="Chorismate lyase-like"/>
    <property type="match status" value="1"/>
</dbReference>